<accession>A0ABU2MLL8</accession>
<comment type="caution">
    <text evidence="3">The sequence shown here is derived from an EMBL/GenBank/DDBJ whole genome shotgun (WGS) entry which is preliminary data.</text>
</comment>
<feature type="coiled-coil region" evidence="1">
    <location>
        <begin position="208"/>
        <end position="242"/>
    </location>
</feature>
<evidence type="ECO:0000256" key="1">
    <source>
        <dbReference type="SAM" id="Coils"/>
    </source>
</evidence>
<reference evidence="4" key="1">
    <citation type="submission" date="2023-07" db="EMBL/GenBank/DDBJ databases">
        <title>30 novel species of actinomycetes from the DSMZ collection.</title>
        <authorList>
            <person name="Nouioui I."/>
        </authorList>
    </citation>
    <scope>NUCLEOTIDE SEQUENCE [LARGE SCALE GENOMIC DNA]</scope>
    <source>
        <strain evidence="4">DSM 44938</strain>
    </source>
</reference>
<evidence type="ECO:0000256" key="2">
    <source>
        <dbReference type="SAM" id="MobiDB-lite"/>
    </source>
</evidence>
<feature type="region of interest" description="Disordered" evidence="2">
    <location>
        <begin position="330"/>
        <end position="360"/>
    </location>
</feature>
<feature type="compositionally biased region" description="Pro residues" evidence="2">
    <location>
        <begin position="331"/>
        <end position="341"/>
    </location>
</feature>
<sequence length="360" mass="40836">MAGYRYAPQWDQHARRDTDLVDPVVTVRPLSRFEFIGRTPEHQVDYALVFTGAHGGYEVFIPPRRPTRGELSGGRFLSVHEVDMGIHHFKREFPLPSDNDAFTFLGELDVSWRVVAPDRTVASQVRDVPAHVTPRLEERLRVITRRFAIEDSAGAETAVRDNLTRAQLAEDLGLHMTYGVRLTLDEAARNHQAALRDLAYQSQLAPREIDLERLRETGRQELEELKQRHRHQIERADLAHEQEMLAEKARYYAWYLEQRGVVPWALELAQRPHDLPQIRQLMSKEQEARIAQQLDLLDRVEQSGHWESHQLAEPVRETLRAIRELFAAPDAAPPAVPPSLPPGGGDGPAGAAQESASDAP</sequence>
<dbReference type="RefSeq" id="WP_311703146.1">
    <property type="nucleotide sequence ID" value="NZ_JAVREL010000002.1"/>
</dbReference>
<dbReference type="Proteomes" id="UP001183246">
    <property type="component" value="Unassembled WGS sequence"/>
</dbReference>
<evidence type="ECO:0000313" key="4">
    <source>
        <dbReference type="Proteomes" id="UP001183246"/>
    </source>
</evidence>
<keyword evidence="1" id="KW-0175">Coiled coil</keyword>
<proteinExistence type="predicted"/>
<organism evidence="3 4">
    <name type="scientific">Streptomyces litchfieldiae</name>
    <dbReference type="NCBI Taxonomy" id="3075543"/>
    <lineage>
        <taxon>Bacteria</taxon>
        <taxon>Bacillati</taxon>
        <taxon>Actinomycetota</taxon>
        <taxon>Actinomycetes</taxon>
        <taxon>Kitasatosporales</taxon>
        <taxon>Streptomycetaceae</taxon>
        <taxon>Streptomyces</taxon>
    </lineage>
</organism>
<dbReference type="EMBL" id="JAVREL010000002">
    <property type="protein sequence ID" value="MDT0342014.1"/>
    <property type="molecule type" value="Genomic_DNA"/>
</dbReference>
<evidence type="ECO:0000313" key="3">
    <source>
        <dbReference type="EMBL" id="MDT0342014.1"/>
    </source>
</evidence>
<gene>
    <name evidence="3" type="ORF">RM590_05110</name>
</gene>
<protein>
    <submittedName>
        <fullName evidence="3">PE-PGRS family protein</fullName>
    </submittedName>
</protein>
<name>A0ABU2MLL8_9ACTN</name>
<keyword evidence="4" id="KW-1185">Reference proteome</keyword>